<dbReference type="Gene3D" id="3.10.105.10">
    <property type="entry name" value="Dipeptide-binding Protein, Domain 3"/>
    <property type="match status" value="1"/>
</dbReference>
<evidence type="ECO:0000313" key="3">
    <source>
        <dbReference type="EMBL" id="GAA3203917.1"/>
    </source>
</evidence>
<dbReference type="PANTHER" id="PTHR30290:SF83">
    <property type="entry name" value="ABC TRANSPORTER SUBSTRATE-BINDING PROTEIN"/>
    <property type="match status" value="1"/>
</dbReference>
<accession>A0ABP6Q484</accession>
<dbReference type="SUPFAM" id="SSF53850">
    <property type="entry name" value="Periplasmic binding protein-like II"/>
    <property type="match status" value="1"/>
</dbReference>
<feature type="domain" description="Solute-binding protein family 5" evidence="2">
    <location>
        <begin position="105"/>
        <end position="499"/>
    </location>
</feature>
<dbReference type="CDD" id="cd08506">
    <property type="entry name" value="PBP2_clavulanate_OppA2"/>
    <property type="match status" value="1"/>
</dbReference>
<dbReference type="PIRSF" id="PIRSF002741">
    <property type="entry name" value="MppA"/>
    <property type="match status" value="1"/>
</dbReference>
<name>A0ABP6Q484_9ACTN</name>
<dbReference type="RefSeq" id="WP_344824675.1">
    <property type="nucleotide sequence ID" value="NZ_BAAAUV010000004.1"/>
</dbReference>
<feature type="compositionally biased region" description="Low complexity" evidence="1">
    <location>
        <begin position="26"/>
        <end position="45"/>
    </location>
</feature>
<evidence type="ECO:0000313" key="4">
    <source>
        <dbReference type="Proteomes" id="UP001501237"/>
    </source>
</evidence>
<evidence type="ECO:0000259" key="2">
    <source>
        <dbReference type="Pfam" id="PF00496"/>
    </source>
</evidence>
<sequence length="587" mass="62140">MNKIQIGGSIAAAAILAAGLTACGSDSGDSKSGTGATSAAKADAANTAVVNPSDKTGGELKYAMSSDWDSPDPGDTYYAYSWNFARNYARALVAFKDAPGKAGLELTGDLAEGLGESADDGKTWTYKIRKGVKYDDGTEIKAQDVKYAVERSNFTSELQLGPKYFKQYLVDNPGGYKGPYKDKSTEGLKSIETPDDYTIVFHLNAPFAEFDYLATMPQTAPVPQAKDKGLNYKKSIVSSGPYKIDSYEPGKAMKLSRNTNWSADTDPLRKAYPDTISVALNQNQDDIDQRLMSGALDVDLSGAGVSTAAQPKVLGSAAQKKNSDVTTGGTLTYMAINPNVAPLNNVACRKAVQFAIDKVSVQTGLGGPLAGGALASTILPPTVTGHQKFDLYPSAGNTGDVAKAKEQLTACGKAGGFTTNLTARSDRPKEMAAATAVQQGLAKAGIKANIKGYPSGDYFTKYAGAPSFNKSNNIGLIMMKWGADWPSGFGFLQQILDGASIKPAGNTNLSETNLKSINDLFAASTKEGDVNKRNEIYAQIDKTAMEDAAVVPFTYANQLLFRPANVTNVLVTEAYSGQYSYLNLGVK</sequence>
<keyword evidence="4" id="KW-1185">Reference proteome</keyword>
<dbReference type="Pfam" id="PF00496">
    <property type="entry name" value="SBP_bac_5"/>
    <property type="match status" value="1"/>
</dbReference>
<reference evidence="4" key="1">
    <citation type="journal article" date="2019" name="Int. J. Syst. Evol. Microbiol.">
        <title>The Global Catalogue of Microorganisms (GCM) 10K type strain sequencing project: providing services to taxonomists for standard genome sequencing and annotation.</title>
        <authorList>
            <consortium name="The Broad Institute Genomics Platform"/>
            <consortium name="The Broad Institute Genome Sequencing Center for Infectious Disease"/>
            <person name="Wu L."/>
            <person name="Ma J."/>
        </authorList>
    </citation>
    <scope>NUCLEOTIDE SEQUENCE [LARGE SCALE GENOMIC DNA]</scope>
    <source>
        <strain evidence="4">JCM 9377</strain>
    </source>
</reference>
<protein>
    <submittedName>
        <fullName evidence="3">ABC transporter substrate-binding protein</fullName>
    </submittedName>
</protein>
<comment type="caution">
    <text evidence="3">The sequence shown here is derived from an EMBL/GenBank/DDBJ whole genome shotgun (WGS) entry which is preliminary data.</text>
</comment>
<dbReference type="InterPro" id="IPR030678">
    <property type="entry name" value="Peptide/Ni-bd"/>
</dbReference>
<feature type="region of interest" description="Disordered" evidence="1">
    <location>
        <begin position="26"/>
        <end position="56"/>
    </location>
</feature>
<dbReference type="Proteomes" id="UP001501237">
    <property type="component" value="Unassembled WGS sequence"/>
</dbReference>
<gene>
    <name evidence="3" type="ORF">GCM10010468_18240</name>
</gene>
<evidence type="ECO:0000256" key="1">
    <source>
        <dbReference type="SAM" id="MobiDB-lite"/>
    </source>
</evidence>
<dbReference type="PANTHER" id="PTHR30290">
    <property type="entry name" value="PERIPLASMIC BINDING COMPONENT OF ABC TRANSPORTER"/>
    <property type="match status" value="1"/>
</dbReference>
<dbReference type="InterPro" id="IPR000914">
    <property type="entry name" value="SBP_5_dom"/>
</dbReference>
<dbReference type="EMBL" id="BAAAUV010000004">
    <property type="protein sequence ID" value="GAA3203917.1"/>
    <property type="molecule type" value="Genomic_DNA"/>
</dbReference>
<dbReference type="Gene3D" id="3.40.190.10">
    <property type="entry name" value="Periplasmic binding protein-like II"/>
    <property type="match status" value="1"/>
</dbReference>
<dbReference type="PROSITE" id="PS51257">
    <property type="entry name" value="PROKAR_LIPOPROTEIN"/>
    <property type="match status" value="1"/>
</dbReference>
<organism evidence="3 4">
    <name type="scientific">Actinocorallia longicatena</name>
    <dbReference type="NCBI Taxonomy" id="111803"/>
    <lineage>
        <taxon>Bacteria</taxon>
        <taxon>Bacillati</taxon>
        <taxon>Actinomycetota</taxon>
        <taxon>Actinomycetes</taxon>
        <taxon>Streptosporangiales</taxon>
        <taxon>Thermomonosporaceae</taxon>
        <taxon>Actinocorallia</taxon>
    </lineage>
</organism>
<proteinExistence type="predicted"/>
<dbReference type="InterPro" id="IPR039424">
    <property type="entry name" value="SBP_5"/>
</dbReference>